<keyword evidence="2" id="KW-1133">Transmembrane helix</keyword>
<organism evidence="3 4">
    <name type="scientific">Tetrabaena socialis</name>
    <dbReference type="NCBI Taxonomy" id="47790"/>
    <lineage>
        <taxon>Eukaryota</taxon>
        <taxon>Viridiplantae</taxon>
        <taxon>Chlorophyta</taxon>
        <taxon>core chlorophytes</taxon>
        <taxon>Chlorophyceae</taxon>
        <taxon>CS clade</taxon>
        <taxon>Chlamydomonadales</taxon>
        <taxon>Tetrabaenaceae</taxon>
        <taxon>Tetrabaena</taxon>
    </lineage>
</organism>
<evidence type="ECO:0000256" key="2">
    <source>
        <dbReference type="SAM" id="Phobius"/>
    </source>
</evidence>
<keyword evidence="4" id="KW-1185">Reference proteome</keyword>
<feature type="region of interest" description="Disordered" evidence="1">
    <location>
        <begin position="205"/>
        <end position="244"/>
    </location>
</feature>
<keyword evidence="2" id="KW-0472">Membrane</keyword>
<dbReference type="Proteomes" id="UP000236333">
    <property type="component" value="Unassembled WGS sequence"/>
</dbReference>
<keyword evidence="2" id="KW-0812">Transmembrane</keyword>
<comment type="caution">
    <text evidence="3">The sequence shown here is derived from an EMBL/GenBank/DDBJ whole genome shotgun (WGS) entry which is preliminary data.</text>
</comment>
<feature type="compositionally biased region" description="Basic and acidic residues" evidence="1">
    <location>
        <begin position="233"/>
        <end position="244"/>
    </location>
</feature>
<dbReference type="EMBL" id="PGGS01001351">
    <property type="protein sequence ID" value="PNH00496.1"/>
    <property type="molecule type" value="Genomic_DNA"/>
</dbReference>
<feature type="transmembrane region" description="Helical" evidence="2">
    <location>
        <begin position="131"/>
        <end position="155"/>
    </location>
</feature>
<proteinExistence type="predicted"/>
<name>A0A2J7ZJQ2_9CHLO</name>
<accession>A0A2J7ZJQ2</accession>
<gene>
    <name evidence="3" type="ORF">TSOC_013676</name>
</gene>
<feature type="transmembrane region" description="Helical" evidence="2">
    <location>
        <begin position="93"/>
        <end position="111"/>
    </location>
</feature>
<reference evidence="3 4" key="1">
    <citation type="journal article" date="2017" name="Mol. Biol. Evol.">
        <title>The 4-celled Tetrabaena socialis nuclear genome reveals the essential components for genetic control of cell number at the origin of multicellularity in the volvocine lineage.</title>
        <authorList>
            <person name="Featherston J."/>
            <person name="Arakaki Y."/>
            <person name="Hanschen E.R."/>
            <person name="Ferris P.J."/>
            <person name="Michod R.E."/>
            <person name="Olson B.J.S.C."/>
            <person name="Nozaki H."/>
            <person name="Durand P.M."/>
        </authorList>
    </citation>
    <scope>NUCLEOTIDE SEQUENCE [LARGE SCALE GENOMIC DNA]</scope>
    <source>
        <strain evidence="3 4">NIES-571</strain>
    </source>
</reference>
<feature type="non-terminal residue" evidence="3">
    <location>
        <position position="1"/>
    </location>
</feature>
<feature type="transmembrane region" description="Helical" evidence="2">
    <location>
        <begin position="20"/>
        <end position="40"/>
    </location>
</feature>
<evidence type="ECO:0000256" key="1">
    <source>
        <dbReference type="SAM" id="MobiDB-lite"/>
    </source>
</evidence>
<dbReference type="AlphaFoldDB" id="A0A2J7ZJQ2"/>
<evidence type="ECO:0000313" key="3">
    <source>
        <dbReference type="EMBL" id="PNH00496.1"/>
    </source>
</evidence>
<evidence type="ECO:0000313" key="4">
    <source>
        <dbReference type="Proteomes" id="UP000236333"/>
    </source>
</evidence>
<sequence>IICEDGVRYGRVVGQHVMRWAHTTLVLSFATLGFVELAALRVRFPQGTTIASLVVAHIVCCIIFSYHQKASRGGAEAGAGPGLGGRAAALAKLYFHMLAAFWLGIVGYIIYGNSVFWSPTFDGHPDVSPAMFAPILFTLLMMGMIFLMLAIYAGLDVLAARRLRAGGLGGLGGGGAPVVAAVALTQLPGGRRAAAGEEGQGLLAGGEGSAAGGSGGRFSPGRPLEGDGFDEYGAEREGGMRARV</sequence>
<feature type="transmembrane region" description="Helical" evidence="2">
    <location>
        <begin position="46"/>
        <end position="66"/>
    </location>
</feature>
<feature type="compositionally biased region" description="Gly residues" evidence="1">
    <location>
        <begin position="205"/>
        <end position="218"/>
    </location>
</feature>
<protein>
    <submittedName>
        <fullName evidence="3">Uncharacterized protein</fullName>
    </submittedName>
</protein>